<protein>
    <submittedName>
        <fullName evidence="2">Receptor-like kinase</fullName>
    </submittedName>
</protein>
<dbReference type="GO" id="GO:0003676">
    <property type="term" value="F:nucleic acid binding"/>
    <property type="evidence" value="ECO:0007669"/>
    <property type="project" value="InterPro"/>
</dbReference>
<dbReference type="GO" id="GO:0016301">
    <property type="term" value="F:kinase activity"/>
    <property type="evidence" value="ECO:0007669"/>
    <property type="project" value="UniProtKB-KW"/>
</dbReference>
<dbReference type="AlphaFoldDB" id="A0A392LZ93"/>
<dbReference type="InterPro" id="IPR002156">
    <property type="entry name" value="RNaseH_domain"/>
</dbReference>
<dbReference type="Pfam" id="PF13456">
    <property type="entry name" value="RVT_3"/>
    <property type="match status" value="1"/>
</dbReference>
<dbReference type="InterPro" id="IPR036397">
    <property type="entry name" value="RNaseH_sf"/>
</dbReference>
<dbReference type="Proteomes" id="UP000265520">
    <property type="component" value="Unassembled WGS sequence"/>
</dbReference>
<name>A0A392LZ93_9FABA</name>
<dbReference type="InterPro" id="IPR053151">
    <property type="entry name" value="RNase_H-like"/>
</dbReference>
<dbReference type="CDD" id="cd06222">
    <property type="entry name" value="RNase_H_like"/>
    <property type="match status" value="1"/>
</dbReference>
<dbReference type="SUPFAM" id="SSF53098">
    <property type="entry name" value="Ribonuclease H-like"/>
    <property type="match status" value="1"/>
</dbReference>
<gene>
    <name evidence="2" type="ORF">A2U01_0001100</name>
</gene>
<dbReference type="GO" id="GO:0004523">
    <property type="term" value="F:RNA-DNA hybrid ribonuclease activity"/>
    <property type="evidence" value="ECO:0007669"/>
    <property type="project" value="InterPro"/>
</dbReference>
<dbReference type="EMBL" id="LXQA010000933">
    <property type="protein sequence ID" value="MCH80333.1"/>
    <property type="molecule type" value="Genomic_DNA"/>
</dbReference>
<evidence type="ECO:0000259" key="1">
    <source>
        <dbReference type="Pfam" id="PF13456"/>
    </source>
</evidence>
<keyword evidence="2" id="KW-0675">Receptor</keyword>
<accession>A0A392LZ93</accession>
<feature type="domain" description="RNase H type-1" evidence="1">
    <location>
        <begin position="4"/>
        <end position="98"/>
    </location>
</feature>
<organism evidence="2 3">
    <name type="scientific">Trifolium medium</name>
    <dbReference type="NCBI Taxonomy" id="97028"/>
    <lineage>
        <taxon>Eukaryota</taxon>
        <taxon>Viridiplantae</taxon>
        <taxon>Streptophyta</taxon>
        <taxon>Embryophyta</taxon>
        <taxon>Tracheophyta</taxon>
        <taxon>Spermatophyta</taxon>
        <taxon>Magnoliopsida</taxon>
        <taxon>eudicotyledons</taxon>
        <taxon>Gunneridae</taxon>
        <taxon>Pentapetalae</taxon>
        <taxon>rosids</taxon>
        <taxon>fabids</taxon>
        <taxon>Fabales</taxon>
        <taxon>Fabaceae</taxon>
        <taxon>Papilionoideae</taxon>
        <taxon>50 kb inversion clade</taxon>
        <taxon>NPAAA clade</taxon>
        <taxon>Hologalegina</taxon>
        <taxon>IRL clade</taxon>
        <taxon>Trifolieae</taxon>
        <taxon>Trifolium</taxon>
    </lineage>
</organism>
<dbReference type="InterPro" id="IPR012337">
    <property type="entry name" value="RNaseH-like_sf"/>
</dbReference>
<dbReference type="PANTHER" id="PTHR47723">
    <property type="entry name" value="OS05G0353850 PROTEIN"/>
    <property type="match status" value="1"/>
</dbReference>
<comment type="caution">
    <text evidence="2">The sequence shown here is derived from an EMBL/GenBank/DDBJ whole genome shotgun (WGS) entry which is preliminary data.</text>
</comment>
<keyword evidence="2" id="KW-0808">Transferase</keyword>
<evidence type="ECO:0000313" key="3">
    <source>
        <dbReference type="Proteomes" id="UP000265520"/>
    </source>
</evidence>
<keyword evidence="2" id="KW-0418">Kinase</keyword>
<evidence type="ECO:0000313" key="2">
    <source>
        <dbReference type="EMBL" id="MCH80333.1"/>
    </source>
</evidence>
<proteinExistence type="predicted"/>
<reference evidence="2 3" key="1">
    <citation type="journal article" date="2018" name="Front. Plant Sci.">
        <title>Red Clover (Trifolium pratense) and Zigzag Clover (T. medium) - A Picture of Genomic Similarities and Differences.</title>
        <authorList>
            <person name="Dluhosova J."/>
            <person name="Istvanek J."/>
            <person name="Nedelnik J."/>
            <person name="Repkova J."/>
        </authorList>
    </citation>
    <scope>NUCLEOTIDE SEQUENCE [LARGE SCALE GENOMIC DNA]</scope>
    <source>
        <strain evidence="3">cv. 10/8</strain>
        <tissue evidence="2">Leaf</tissue>
    </source>
</reference>
<sequence length="103" mass="11468">MELNCDGAYKKVQDVAECNDLLRNSDDCWIQGYTQKIGSCDALNAEILGMYIGLKFAERQGVTQLIIVESDSKVLIDVVKGSCNLNGATPILIRRIQYVINRN</sequence>
<keyword evidence="3" id="KW-1185">Reference proteome</keyword>
<dbReference type="Gene3D" id="3.30.420.10">
    <property type="entry name" value="Ribonuclease H-like superfamily/Ribonuclease H"/>
    <property type="match status" value="1"/>
</dbReference>
<dbReference type="InterPro" id="IPR044730">
    <property type="entry name" value="RNase_H-like_dom_plant"/>
</dbReference>
<dbReference type="PANTHER" id="PTHR47723:SF19">
    <property type="entry name" value="POLYNUCLEOTIDYL TRANSFERASE, RIBONUCLEASE H-LIKE SUPERFAMILY PROTEIN"/>
    <property type="match status" value="1"/>
</dbReference>